<evidence type="ECO:0000256" key="2">
    <source>
        <dbReference type="ARBA" id="ARBA00022692"/>
    </source>
</evidence>
<dbReference type="EMBL" id="CP009247">
    <property type="protein sequence ID" value="APT89069.1"/>
    <property type="molecule type" value="Genomic_DNA"/>
</dbReference>
<feature type="transmembrane region" description="Helical" evidence="5">
    <location>
        <begin position="46"/>
        <end position="63"/>
    </location>
</feature>
<keyword evidence="3 5" id="KW-1133">Transmembrane helix</keyword>
<evidence type="ECO:0000313" key="7">
    <source>
        <dbReference type="Proteomes" id="UP000185434"/>
    </source>
</evidence>
<gene>
    <name evidence="6" type="ORF">CFRA_07165</name>
</gene>
<protein>
    <submittedName>
        <fullName evidence="6">Cobalt ABC transporter permease</fullName>
    </submittedName>
</protein>
<name>A0A1L7CTB4_9CORY</name>
<feature type="transmembrane region" description="Helical" evidence="5">
    <location>
        <begin position="94"/>
        <end position="114"/>
    </location>
</feature>
<dbReference type="Proteomes" id="UP000185434">
    <property type="component" value="Chromosome"/>
</dbReference>
<dbReference type="InterPro" id="IPR003339">
    <property type="entry name" value="ABC/ECF_trnsptr_transmembrane"/>
</dbReference>
<dbReference type="OrthoDB" id="509049at2"/>
<dbReference type="PANTHER" id="PTHR33514">
    <property type="entry name" value="PROTEIN ABCI12, CHLOROPLASTIC"/>
    <property type="match status" value="1"/>
</dbReference>
<evidence type="ECO:0000256" key="1">
    <source>
        <dbReference type="ARBA" id="ARBA00004141"/>
    </source>
</evidence>
<keyword evidence="7" id="KW-1185">Reference proteome</keyword>
<evidence type="ECO:0000256" key="5">
    <source>
        <dbReference type="SAM" id="Phobius"/>
    </source>
</evidence>
<evidence type="ECO:0000313" key="6">
    <source>
        <dbReference type="EMBL" id="APT89069.1"/>
    </source>
</evidence>
<feature type="transmembrane region" description="Helical" evidence="5">
    <location>
        <begin position="69"/>
        <end position="87"/>
    </location>
</feature>
<comment type="subcellular location">
    <subcellularLocation>
        <location evidence="1">Membrane</location>
        <topology evidence="1">Multi-pass membrane protein</topology>
    </subcellularLocation>
</comment>
<dbReference type="KEGG" id="cfk:CFRA_07165"/>
<feature type="transmembrane region" description="Helical" evidence="5">
    <location>
        <begin position="20"/>
        <end position="39"/>
    </location>
</feature>
<keyword evidence="2 5" id="KW-0812">Transmembrane</keyword>
<proteinExistence type="predicted"/>
<evidence type="ECO:0000256" key="4">
    <source>
        <dbReference type="ARBA" id="ARBA00023136"/>
    </source>
</evidence>
<accession>A0A1L7CTB4</accession>
<dbReference type="Pfam" id="PF02361">
    <property type="entry name" value="CbiQ"/>
    <property type="match status" value="1"/>
</dbReference>
<sequence>MRMMPRAVPLGVHVPGDTVIHRAGAGLKLVVVTLFILLATIFGRSPVGVAICAVLVAAGYLVARIPWAAAWAQIAAPLPLLLVLGAFQWWQNDLVTGAVTVGLLACSIMGAGLLPLTTTIEELLDAVEGGLRPLKRYGVPAENIALALSLTLRLIPLQLATVGDVLDARRARGAGFSLTAVATPVIVRSLRRARALAEALAARGAGD</sequence>
<organism evidence="6 7">
    <name type="scientific">Corynebacterium frankenforstense DSM 45800</name>
    <dbReference type="NCBI Taxonomy" id="1437875"/>
    <lineage>
        <taxon>Bacteria</taxon>
        <taxon>Bacillati</taxon>
        <taxon>Actinomycetota</taxon>
        <taxon>Actinomycetes</taxon>
        <taxon>Mycobacteriales</taxon>
        <taxon>Corynebacteriaceae</taxon>
        <taxon>Corynebacterium</taxon>
    </lineage>
</organism>
<keyword evidence="4 5" id="KW-0472">Membrane</keyword>
<dbReference type="STRING" id="1437875.CFRA_07165"/>
<dbReference type="PANTHER" id="PTHR33514:SF13">
    <property type="entry name" value="PROTEIN ABCI12, CHLOROPLASTIC"/>
    <property type="match status" value="1"/>
</dbReference>
<evidence type="ECO:0000256" key="3">
    <source>
        <dbReference type="ARBA" id="ARBA00022989"/>
    </source>
</evidence>
<reference evidence="6 7" key="1">
    <citation type="submission" date="2014-08" db="EMBL/GenBank/DDBJ databases">
        <title>Complete genome sequence of Corynebacterium frankenforstense ST18(T) (=DSM 45800(T)), isolated from raw cow milk.</title>
        <authorList>
            <person name="Ruckert C."/>
            <person name="Albersmeier A."/>
            <person name="Winkler A."/>
            <person name="Lipski A."/>
            <person name="Kalinowski J."/>
        </authorList>
    </citation>
    <scope>NUCLEOTIDE SEQUENCE [LARGE SCALE GENOMIC DNA]</scope>
    <source>
        <strain evidence="6 7">ST18</strain>
    </source>
</reference>
<dbReference type="CDD" id="cd16914">
    <property type="entry name" value="EcfT"/>
    <property type="match status" value="1"/>
</dbReference>
<dbReference type="GO" id="GO:0005886">
    <property type="term" value="C:plasma membrane"/>
    <property type="evidence" value="ECO:0007669"/>
    <property type="project" value="UniProtKB-ARBA"/>
</dbReference>
<dbReference type="AlphaFoldDB" id="A0A1L7CTB4"/>